<dbReference type="EC" id="3.1.-.-" evidence="5"/>
<evidence type="ECO:0000256" key="5">
    <source>
        <dbReference type="HAMAP-Rule" id="MF_00651"/>
    </source>
</evidence>
<evidence type="ECO:0000256" key="3">
    <source>
        <dbReference type="ARBA" id="ARBA00022722"/>
    </source>
</evidence>
<dbReference type="CDD" id="cd16964">
    <property type="entry name" value="YqgF"/>
    <property type="match status" value="1"/>
</dbReference>
<dbReference type="EMBL" id="CP019343">
    <property type="protein sequence ID" value="ARN73721.1"/>
    <property type="molecule type" value="Genomic_DNA"/>
</dbReference>
<proteinExistence type="inferred from homology"/>
<keyword evidence="4 5" id="KW-0378">Hydrolase</keyword>
<comment type="function">
    <text evidence="5">Could be a nuclease involved in processing of the 5'-end of pre-16S rRNA.</text>
</comment>
<dbReference type="InterPro" id="IPR006641">
    <property type="entry name" value="YqgF/RNaseH-like_dom"/>
</dbReference>
<evidence type="ECO:0000256" key="2">
    <source>
        <dbReference type="ARBA" id="ARBA00022517"/>
    </source>
</evidence>
<evidence type="ECO:0000256" key="1">
    <source>
        <dbReference type="ARBA" id="ARBA00022490"/>
    </source>
</evidence>
<dbReference type="RefSeq" id="WP_085757837.1">
    <property type="nucleotide sequence ID" value="NZ_CP019343.1"/>
</dbReference>
<dbReference type="InterPro" id="IPR012337">
    <property type="entry name" value="RNaseH-like_sf"/>
</dbReference>
<dbReference type="STRING" id="716816.BST96_06100"/>
<dbReference type="Proteomes" id="UP000193450">
    <property type="component" value="Chromosome"/>
</dbReference>
<dbReference type="AlphaFoldDB" id="A0A1X9N960"/>
<evidence type="ECO:0000256" key="4">
    <source>
        <dbReference type="ARBA" id="ARBA00022801"/>
    </source>
</evidence>
<organism evidence="7 8">
    <name type="scientific">Oceanicoccus sagamiensis</name>
    <dbReference type="NCBI Taxonomy" id="716816"/>
    <lineage>
        <taxon>Bacteria</taxon>
        <taxon>Pseudomonadati</taxon>
        <taxon>Pseudomonadota</taxon>
        <taxon>Gammaproteobacteria</taxon>
        <taxon>Cellvibrionales</taxon>
        <taxon>Spongiibacteraceae</taxon>
        <taxon>Oceanicoccus</taxon>
    </lineage>
</organism>
<feature type="domain" description="YqgF/RNase H-like" evidence="6">
    <location>
        <begin position="9"/>
        <end position="109"/>
    </location>
</feature>
<name>A0A1X9N960_9GAMM</name>
<gene>
    <name evidence="7" type="ORF">BST96_06100</name>
</gene>
<evidence type="ECO:0000259" key="6">
    <source>
        <dbReference type="SMART" id="SM00732"/>
    </source>
</evidence>
<dbReference type="PANTHER" id="PTHR33317">
    <property type="entry name" value="POLYNUCLEOTIDYL TRANSFERASE, RIBONUCLEASE H-LIKE SUPERFAMILY PROTEIN"/>
    <property type="match status" value="1"/>
</dbReference>
<dbReference type="Pfam" id="PF03652">
    <property type="entry name" value="RuvX"/>
    <property type="match status" value="1"/>
</dbReference>
<dbReference type="InterPro" id="IPR037027">
    <property type="entry name" value="YqgF/RNaseH-like_dom_sf"/>
</dbReference>
<protein>
    <recommendedName>
        <fullName evidence="5">Putative pre-16S rRNA nuclease</fullName>
        <ecNumber evidence="5">3.1.-.-</ecNumber>
    </recommendedName>
</protein>
<dbReference type="SUPFAM" id="SSF53098">
    <property type="entry name" value="Ribonuclease H-like"/>
    <property type="match status" value="1"/>
</dbReference>
<evidence type="ECO:0000313" key="8">
    <source>
        <dbReference type="Proteomes" id="UP000193450"/>
    </source>
</evidence>
<evidence type="ECO:0000313" key="7">
    <source>
        <dbReference type="EMBL" id="ARN73721.1"/>
    </source>
</evidence>
<keyword evidence="1 5" id="KW-0963">Cytoplasm</keyword>
<dbReference type="GO" id="GO:0016788">
    <property type="term" value="F:hydrolase activity, acting on ester bonds"/>
    <property type="evidence" value="ECO:0007669"/>
    <property type="project" value="UniProtKB-UniRule"/>
</dbReference>
<keyword evidence="3 5" id="KW-0540">Nuclease</keyword>
<dbReference type="GO" id="GO:0004518">
    <property type="term" value="F:nuclease activity"/>
    <property type="evidence" value="ECO:0007669"/>
    <property type="project" value="UniProtKB-KW"/>
</dbReference>
<accession>A0A1X9N960</accession>
<dbReference type="NCBIfam" id="TIGR00250">
    <property type="entry name" value="RNAse_H_YqgF"/>
    <property type="match status" value="1"/>
</dbReference>
<sequence length="142" mass="15621">MTATPQAAKTILCFDYGTKSIGVAVGQSITQTANPLADLKAKDGIPDWDELKKLIDEWQPNLLLVGLPLNMDGSPSEIGVRAKKFANRLHGRFGLPFEMADERLSSFEAKGEIIQQTGSRDFKKNNVDSLAAKVILESWFVK</sequence>
<dbReference type="PANTHER" id="PTHR33317:SF4">
    <property type="entry name" value="POLYNUCLEOTIDYL TRANSFERASE, RIBONUCLEASE H-LIKE SUPERFAMILY PROTEIN"/>
    <property type="match status" value="1"/>
</dbReference>
<dbReference type="OrthoDB" id="9796140at2"/>
<keyword evidence="8" id="KW-1185">Reference proteome</keyword>
<dbReference type="SMART" id="SM00732">
    <property type="entry name" value="YqgFc"/>
    <property type="match status" value="1"/>
</dbReference>
<dbReference type="KEGG" id="osg:BST96_06100"/>
<dbReference type="InterPro" id="IPR005227">
    <property type="entry name" value="YqgF"/>
</dbReference>
<reference evidence="7 8" key="1">
    <citation type="submission" date="2016-11" db="EMBL/GenBank/DDBJ databases">
        <title>Trade-off between light-utilization and light-protection in marine flavobacteria.</title>
        <authorList>
            <person name="Kumagai Y."/>
        </authorList>
    </citation>
    <scope>NUCLEOTIDE SEQUENCE [LARGE SCALE GENOMIC DNA]</scope>
    <source>
        <strain evidence="7 8">NBRC 107125</strain>
    </source>
</reference>
<comment type="similarity">
    <text evidence="5">Belongs to the YqgF HJR family.</text>
</comment>
<dbReference type="Gene3D" id="3.30.420.140">
    <property type="entry name" value="YqgF/RNase H-like domain"/>
    <property type="match status" value="1"/>
</dbReference>
<dbReference type="HAMAP" id="MF_00651">
    <property type="entry name" value="Nuclease_YqgF"/>
    <property type="match status" value="1"/>
</dbReference>
<dbReference type="GO" id="GO:0005829">
    <property type="term" value="C:cytosol"/>
    <property type="evidence" value="ECO:0007669"/>
    <property type="project" value="TreeGrafter"/>
</dbReference>
<comment type="subcellular location">
    <subcellularLocation>
        <location evidence="5">Cytoplasm</location>
    </subcellularLocation>
</comment>
<keyword evidence="2 5" id="KW-0690">Ribosome biogenesis</keyword>
<dbReference type="GO" id="GO:0000967">
    <property type="term" value="P:rRNA 5'-end processing"/>
    <property type="evidence" value="ECO:0007669"/>
    <property type="project" value="UniProtKB-UniRule"/>
</dbReference>